<dbReference type="AlphaFoldDB" id="A0A6N2SA43"/>
<reference evidence="2" key="1">
    <citation type="submission" date="2019-11" db="EMBL/GenBank/DDBJ databases">
        <authorList>
            <person name="Feng L."/>
        </authorList>
    </citation>
    <scope>NUCLEOTIDE SEQUENCE</scope>
    <source>
        <strain evidence="2">AodontolyticusLFYP35</strain>
    </source>
</reference>
<dbReference type="InterPro" id="IPR052912">
    <property type="entry name" value="UPF0111_domain"/>
</dbReference>
<dbReference type="EMBL" id="CACRSM010000002">
    <property type="protein sequence ID" value="VYS88320.1"/>
    <property type="molecule type" value="Genomic_DNA"/>
</dbReference>
<organism evidence="2">
    <name type="scientific">Schaalia odontolytica</name>
    <dbReference type="NCBI Taxonomy" id="1660"/>
    <lineage>
        <taxon>Bacteria</taxon>
        <taxon>Bacillati</taxon>
        <taxon>Actinomycetota</taxon>
        <taxon>Actinomycetes</taxon>
        <taxon>Actinomycetales</taxon>
        <taxon>Actinomycetaceae</taxon>
        <taxon>Schaalia</taxon>
    </lineage>
</organism>
<sequence>MGIRNRTQGPNFFEFFTQQASKLVEGVEILSHIYAASPEERIALRDQLHGVEHQGDELNHEIFQRINSSFITPFDREDLQSLASHLDDCMDFIDEAGDMLVVYGIAGIPEQIAHLLDEQIAVIVHCAELTAKNIPALKSPVDLRDYWIEINRLENEGDLAYRRTLTALFDSGLDPITVIKLKDVIQSLESCADAFEDLANVIEALALKES</sequence>
<name>A0A6N2SA43_9ACTO</name>
<evidence type="ECO:0000313" key="2">
    <source>
        <dbReference type="EMBL" id="VYS88320.1"/>
    </source>
</evidence>
<dbReference type="InterPro" id="IPR018445">
    <property type="entry name" value="Put_Phosphate_transp_reg"/>
</dbReference>
<dbReference type="PANTHER" id="PTHR37298:SF1">
    <property type="entry name" value="UPF0111 PROTEIN YKAA"/>
    <property type="match status" value="1"/>
</dbReference>
<proteinExistence type="inferred from homology"/>
<dbReference type="Pfam" id="PF01865">
    <property type="entry name" value="PhoU_div"/>
    <property type="match status" value="1"/>
</dbReference>
<dbReference type="InterPro" id="IPR038078">
    <property type="entry name" value="PhoU-like_sf"/>
</dbReference>
<comment type="similarity">
    <text evidence="1">Belongs to the UPF0111 family.</text>
</comment>
<evidence type="ECO:0000256" key="1">
    <source>
        <dbReference type="ARBA" id="ARBA00008591"/>
    </source>
</evidence>
<protein>
    <submittedName>
        <fullName evidence="2">Pit accessory protein</fullName>
    </submittedName>
</protein>
<gene>
    <name evidence="2" type="ORF">AOLFYP35_00692</name>
</gene>
<accession>A0A6N2SA43</accession>
<dbReference type="PANTHER" id="PTHR37298">
    <property type="entry name" value="UPF0111 PROTEIN YKAA"/>
    <property type="match status" value="1"/>
</dbReference>
<dbReference type="Gene3D" id="1.20.58.220">
    <property type="entry name" value="Phosphate transport system protein phou homolog 2, domain 2"/>
    <property type="match status" value="1"/>
</dbReference>